<comment type="subcellular location">
    <subcellularLocation>
        <location evidence="1">Nucleus</location>
    </subcellularLocation>
</comment>
<reference evidence="9 10" key="1">
    <citation type="submission" date="2019-09" db="EMBL/GenBank/DDBJ databases">
        <title>Bird 10,000 Genomes (B10K) Project - Family phase.</title>
        <authorList>
            <person name="Zhang G."/>
        </authorList>
    </citation>
    <scope>NUCLEOTIDE SEQUENCE [LARGE SCALE GENOMIC DNA]</scope>
    <source>
        <strain evidence="9">B10K-DU-001-70</strain>
        <tissue evidence="9">Muscle</tissue>
    </source>
</reference>
<evidence type="ECO:0000256" key="7">
    <source>
        <dbReference type="SAM" id="MobiDB-lite"/>
    </source>
</evidence>
<dbReference type="GO" id="GO:0003729">
    <property type="term" value="F:mRNA binding"/>
    <property type="evidence" value="ECO:0007669"/>
    <property type="project" value="TreeGrafter"/>
</dbReference>
<evidence type="ECO:0000256" key="3">
    <source>
        <dbReference type="ARBA" id="ARBA00022737"/>
    </source>
</evidence>
<dbReference type="EMBL" id="VYXD01015070">
    <property type="protein sequence ID" value="NWU44676.1"/>
    <property type="molecule type" value="Genomic_DNA"/>
</dbReference>
<dbReference type="FunFam" id="3.30.70.330:FF:000240">
    <property type="entry name" value="RNA binding motif protein 19"/>
    <property type="match status" value="1"/>
</dbReference>
<dbReference type="PROSITE" id="PS50102">
    <property type="entry name" value="RRM"/>
    <property type="match status" value="6"/>
</dbReference>
<feature type="compositionally biased region" description="Basic and acidic residues" evidence="7">
    <location>
        <begin position="372"/>
        <end position="384"/>
    </location>
</feature>
<keyword evidence="5" id="KW-0539">Nucleus</keyword>
<feature type="domain" description="RRM" evidence="8">
    <location>
        <begin position="713"/>
        <end position="794"/>
    </location>
</feature>
<feature type="region of interest" description="Disordered" evidence="7">
    <location>
        <begin position="364"/>
        <end position="390"/>
    </location>
</feature>
<dbReference type="PANTHER" id="PTHR48039:SF5">
    <property type="entry name" value="RNA-BINDING PROTEIN 28"/>
    <property type="match status" value="1"/>
</dbReference>
<dbReference type="InterPro" id="IPR051945">
    <property type="entry name" value="RRM_MRD1_RNA_proc_ribogen"/>
</dbReference>
<dbReference type="InterPro" id="IPR034418">
    <property type="entry name" value="RMB19_RRM1"/>
</dbReference>
<evidence type="ECO:0000256" key="5">
    <source>
        <dbReference type="ARBA" id="ARBA00023242"/>
    </source>
</evidence>
<feature type="compositionally biased region" description="Low complexity" evidence="7">
    <location>
        <begin position="271"/>
        <end position="283"/>
    </location>
</feature>
<evidence type="ECO:0000256" key="4">
    <source>
        <dbReference type="ARBA" id="ARBA00022884"/>
    </source>
</evidence>
<dbReference type="Proteomes" id="UP000557268">
    <property type="component" value="Unassembled WGS sequence"/>
</dbReference>
<comment type="similarity">
    <text evidence="2">Belongs to the RRM MRD1 family.</text>
</comment>
<comment type="caution">
    <text evidence="9">The sequence shown here is derived from an EMBL/GenBank/DDBJ whole genome shotgun (WGS) entry which is preliminary data.</text>
</comment>
<dbReference type="GO" id="GO:0005634">
    <property type="term" value="C:nucleus"/>
    <property type="evidence" value="ECO:0007669"/>
    <property type="project" value="UniProtKB-SubCell"/>
</dbReference>
<dbReference type="CDD" id="cd12318">
    <property type="entry name" value="RRM5_RBM19_like"/>
    <property type="match status" value="1"/>
</dbReference>
<dbReference type="InterPro" id="IPR034423">
    <property type="entry name" value="RBM19_RRM5"/>
</dbReference>
<dbReference type="SMART" id="SM00360">
    <property type="entry name" value="RRM"/>
    <property type="match status" value="6"/>
</dbReference>
<dbReference type="FunFam" id="3.30.70.330:FF:000277">
    <property type="entry name" value="RNA binding motif protein 19"/>
    <property type="match status" value="1"/>
</dbReference>
<dbReference type="InterPro" id="IPR034421">
    <property type="entry name" value="RBM19_RRM6"/>
</dbReference>
<gene>
    <name evidence="9" type="primary">Rbm19</name>
    <name evidence="9" type="ORF">HYLPRA_R14427</name>
</gene>
<dbReference type="CDD" id="cd12569">
    <property type="entry name" value="RRM4_RBM19"/>
    <property type="match status" value="1"/>
</dbReference>
<dbReference type="Gene3D" id="3.30.70.330">
    <property type="match status" value="6"/>
</dbReference>
<feature type="domain" description="RRM" evidence="8">
    <location>
        <begin position="815"/>
        <end position="895"/>
    </location>
</feature>
<dbReference type="FunFam" id="3.30.70.330:FF:000297">
    <property type="entry name" value="RNA binding motif protein 19"/>
    <property type="match status" value="1"/>
</dbReference>
<feature type="domain" description="RRM" evidence="8">
    <location>
        <begin position="1"/>
        <end position="72"/>
    </location>
</feature>
<feature type="region of interest" description="Disordered" evidence="7">
    <location>
        <begin position="76"/>
        <end position="120"/>
    </location>
</feature>
<evidence type="ECO:0000259" key="8">
    <source>
        <dbReference type="PROSITE" id="PS50102"/>
    </source>
</evidence>
<keyword evidence="10" id="KW-1185">Reference proteome</keyword>
<dbReference type="SMART" id="SM00361">
    <property type="entry name" value="RRM_1"/>
    <property type="match status" value="2"/>
</dbReference>
<feature type="domain" description="RRM" evidence="8">
    <location>
        <begin position="580"/>
        <end position="652"/>
    </location>
</feature>
<dbReference type="CDD" id="cd12567">
    <property type="entry name" value="RRM3_RBM19"/>
    <property type="match status" value="1"/>
</dbReference>
<feature type="domain" description="RRM" evidence="8">
    <location>
        <begin position="395"/>
        <end position="473"/>
    </location>
</feature>
<keyword evidence="4 6" id="KW-0694">RNA-binding</keyword>
<feature type="non-terminal residue" evidence="9">
    <location>
        <position position="939"/>
    </location>
</feature>
<feature type="compositionally biased region" description="Acidic residues" evidence="7">
    <location>
        <begin position="220"/>
        <end position="237"/>
    </location>
</feature>
<feature type="region of interest" description="Disordered" evidence="7">
    <location>
        <begin position="472"/>
        <end position="501"/>
    </location>
</feature>
<keyword evidence="3" id="KW-0677">Repeat</keyword>
<dbReference type="InterPro" id="IPR012677">
    <property type="entry name" value="Nucleotide-bd_a/b_plait_sf"/>
</dbReference>
<evidence type="ECO:0000256" key="1">
    <source>
        <dbReference type="ARBA" id="ARBA00004123"/>
    </source>
</evidence>
<evidence type="ECO:0000313" key="9">
    <source>
        <dbReference type="EMBL" id="NWU44676.1"/>
    </source>
</evidence>
<dbReference type="InterPro" id="IPR000504">
    <property type="entry name" value="RRM_dom"/>
</dbReference>
<dbReference type="CDD" id="cd12571">
    <property type="entry name" value="RRM6_RBM19"/>
    <property type="match status" value="1"/>
</dbReference>
<evidence type="ECO:0000313" key="10">
    <source>
        <dbReference type="Proteomes" id="UP000557268"/>
    </source>
</evidence>
<dbReference type="FunFam" id="3.30.70.330:FF:000389">
    <property type="entry name" value="RNA binding motif protein 19"/>
    <property type="match status" value="1"/>
</dbReference>
<dbReference type="InterPro" id="IPR003954">
    <property type="entry name" value="RRM_euk-type"/>
</dbReference>
<sequence>SLLSQMKEERFRKLFAAFGTLTDCCLKYTKDGRFRKFGFIGYKSEDEAQAALNHFNKSFIDTSRVTVELCKSFGDPTKPKAWSKHSQKAPAPEKQTKEPLASVAPAGTKKHKKKKDPVDNLKELEEDKTFQEFLVVHQKRSQVATWANDTLAEEPRKGKAAAAADYLNFDSEESEELSEAGDEPSEGKKEGKKAATSKNLSDMDYLKSKVVEDSSSSSSTEEETESEEEEEGSETGEDLGIAETHTEKRGKPKAQQAEQKTPVRKKKKGSTLESQGSSGEGSSPFRVKLCGAPPNITEASLQKIREFFFPLKPVAIQMGKKAQGKNSGYIFVDLKSEAEMQRALKRRREFLGGRCVEVSRCRNTTKETAPAKPDHQPWQRRLRDDEEEEDLSESGRLFVRNLPFTSTEEDLEKVFSKYGPLSDIHFPIEKFTKKPKGFAFITYMIPEHAVKALAELDGQVFQGRMMHILPSTIKKEKMEDGDAEESSSYKKRKEAKDKANSASSHNWNSLFVGTNAVADAMAQKYNASKSQVLDAESKDSVAVRVALGETELVQEIRRFLMENGVSLDSFSQAAGERSKTVILVKNLPAGTSPAELEELFGQHGGLGRVLLPEGGITAIVEFLEPTEAKQAFTRLAYTKFHSVPLYLEWAPMGVFLSPAPQKRKAGVPGKEDEAGLEPVGFILVSGEAIKDAEEAAAQEEEEEEEEEENIPGCTLFIKNLNFATTEDTLKETFSKVGALKSCTISKKKDKAGTLLSMGFGFVEYKKPEGAQKALRQLQGCTVDGHKLEVKLSERAVRPPVKSARKKQTATKQKTSKILVRNIPFQATVREIRELFSTFGELKTVRLPKKMAGTGSHRGFGFVDFVTKQDAKKAFTALCHSTHLYGRRLVLEWADTEETLEALRRRTALHFHDSPKKKKRSEVLNEIMEHLEEEDNNKDE</sequence>
<feature type="region of interest" description="Disordered" evidence="7">
    <location>
        <begin position="147"/>
        <end position="286"/>
    </location>
</feature>
<protein>
    <submittedName>
        <fullName evidence="9">RBM19 protein</fullName>
    </submittedName>
</protein>
<evidence type="ECO:0000256" key="6">
    <source>
        <dbReference type="PROSITE-ProRule" id="PRU00176"/>
    </source>
</evidence>
<organism evidence="9 10">
    <name type="scientific">Hylia prasina</name>
    <name type="common">green hylia</name>
    <dbReference type="NCBI Taxonomy" id="208073"/>
    <lineage>
        <taxon>Eukaryota</taxon>
        <taxon>Metazoa</taxon>
        <taxon>Chordata</taxon>
        <taxon>Craniata</taxon>
        <taxon>Vertebrata</taxon>
        <taxon>Euteleostomi</taxon>
        <taxon>Archelosauria</taxon>
        <taxon>Archosauria</taxon>
        <taxon>Dinosauria</taxon>
        <taxon>Saurischia</taxon>
        <taxon>Theropoda</taxon>
        <taxon>Coelurosauria</taxon>
        <taxon>Aves</taxon>
        <taxon>Neognathae</taxon>
        <taxon>Neoaves</taxon>
        <taxon>Telluraves</taxon>
        <taxon>Australaves</taxon>
        <taxon>Passeriformes</taxon>
        <taxon>Sylvioidea</taxon>
        <taxon>Sylviidae</taxon>
        <taxon>Acrocephalinae</taxon>
        <taxon>Hylia</taxon>
    </lineage>
</organism>
<dbReference type="Pfam" id="PF00076">
    <property type="entry name" value="RRM_1"/>
    <property type="match status" value="5"/>
</dbReference>
<dbReference type="AlphaFoldDB" id="A0A7K5WX48"/>
<evidence type="ECO:0000256" key="2">
    <source>
        <dbReference type="ARBA" id="ARBA00008033"/>
    </source>
</evidence>
<dbReference type="InterPro" id="IPR034419">
    <property type="entry name" value="RBM19_RRM3"/>
</dbReference>
<dbReference type="InterPro" id="IPR034420">
    <property type="entry name" value="RBM19_RRM4"/>
</dbReference>
<dbReference type="SUPFAM" id="SSF54928">
    <property type="entry name" value="RNA-binding domain, RBD"/>
    <property type="match status" value="5"/>
</dbReference>
<accession>A0A7K5WX48</accession>
<proteinExistence type="inferred from homology"/>
<dbReference type="CDD" id="cd12564">
    <property type="entry name" value="RRM1_RBM19"/>
    <property type="match status" value="1"/>
</dbReference>
<feature type="non-terminal residue" evidence="9">
    <location>
        <position position="1"/>
    </location>
</feature>
<feature type="compositionally biased region" description="Acidic residues" evidence="7">
    <location>
        <begin position="170"/>
        <end position="184"/>
    </location>
</feature>
<dbReference type="InterPro" id="IPR035979">
    <property type="entry name" value="RBD_domain_sf"/>
</dbReference>
<feature type="domain" description="RRM" evidence="8">
    <location>
        <begin position="285"/>
        <end position="363"/>
    </location>
</feature>
<name>A0A7K5WX48_9SYLV</name>
<dbReference type="PANTHER" id="PTHR48039">
    <property type="entry name" value="RNA-BINDING MOTIF PROTEIN 14B"/>
    <property type="match status" value="1"/>
</dbReference>